<dbReference type="RefSeq" id="WP_264790881.1">
    <property type="nucleotide sequence ID" value="NZ_AP026867.1"/>
</dbReference>
<dbReference type="KEGG" id="aup:AsAng_0001960"/>
<organism evidence="1 2">
    <name type="scientific">Aureispira anguillae</name>
    <dbReference type="NCBI Taxonomy" id="2864201"/>
    <lineage>
        <taxon>Bacteria</taxon>
        <taxon>Pseudomonadati</taxon>
        <taxon>Bacteroidota</taxon>
        <taxon>Saprospiria</taxon>
        <taxon>Saprospirales</taxon>
        <taxon>Saprospiraceae</taxon>
        <taxon>Aureispira</taxon>
    </lineage>
</organism>
<dbReference type="EMBL" id="AP026867">
    <property type="protein sequence ID" value="BDS09495.1"/>
    <property type="molecule type" value="Genomic_DNA"/>
</dbReference>
<proteinExistence type="predicted"/>
<evidence type="ECO:0000313" key="2">
    <source>
        <dbReference type="Proteomes" id="UP001060919"/>
    </source>
</evidence>
<keyword evidence="2" id="KW-1185">Reference proteome</keyword>
<protein>
    <submittedName>
        <fullName evidence="1">DUF1569 domain-containing protein</fullName>
    </submittedName>
</protein>
<evidence type="ECO:0000313" key="1">
    <source>
        <dbReference type="EMBL" id="BDS09495.1"/>
    </source>
</evidence>
<gene>
    <name evidence="1" type="ORF">AsAng_0001960</name>
</gene>
<sequence length="155" mass="18512">MNKQEQFLKETLFQKLDALSVDANPQWGIMSAQHMVEHLSSLFLFTIEKIKGVSFFDKEKLERNYNYLIRDKQPFRKNIKLPNMEQLQPLRFPSLKAAIKVLNDLVVQFYAFFETDKEKKTMHPAIGMLNFEEWEWNHYAHARHHLVQFGLLEEV</sequence>
<name>A0A915YAX6_9BACT</name>
<reference evidence="1" key="1">
    <citation type="submission" date="2022-09" db="EMBL/GenBank/DDBJ databases">
        <title>Aureispira anguillicida sp. nov., isolated from Leptocephalus of Japanese eel Anguilla japonica.</title>
        <authorList>
            <person name="Yuasa K."/>
            <person name="Mekata T."/>
            <person name="Ikunari K."/>
        </authorList>
    </citation>
    <scope>NUCLEOTIDE SEQUENCE</scope>
    <source>
        <strain evidence="1">EL160426</strain>
    </source>
</reference>
<accession>A0A915YAX6</accession>
<dbReference type="Proteomes" id="UP001060919">
    <property type="component" value="Chromosome"/>
</dbReference>
<dbReference type="AlphaFoldDB" id="A0A915YAX6"/>